<comment type="caution">
    <text evidence="11">The sequence shown here is derived from an EMBL/GenBank/DDBJ whole genome shotgun (WGS) entry which is preliminary data.</text>
</comment>
<feature type="domain" description="Helicase ATP-binding" evidence="9">
    <location>
        <begin position="273"/>
        <end position="444"/>
    </location>
</feature>
<sequence>MDLKLPVSALSRVGQSTTAKLKNLGLITAEDLLWHLPFRYEDYSKTTPISDLVVGSRVNVVGRLDLINSKKTSGRRINVTEALIADDSGLIKAIWFNQPFIATTLKVGDHISLSGKVDEDFAGPFLLSPVYEKLSVSGGVHTIGLVPNYHLTFGLTQKQLRSLIKQALPAVVNLVDWLPDWLRLEYGLMPLTEALKQIHFPDNPDILNQAKRRLGFNELFILQLESQLGRREAFGFTAPILQFHGAETKTFVDNLPFVLTPAQKVAAWEILQDIEKPRPMLRLLEGDVGSGKTLVAMLAMYNTALNSKQAVMMVPTEILARQHYETFLKFLGDKDLTIGLAVSAERRLSKATDSKKISTAKVASTADIIIGTQALLTDTTIFRNLSLVVIDEQHRFGVNQRQRLASKAVSNGGNSAPHLLSMTATPIPRTLALVLYQDLSLSVIKQSPIGRLQVLTKLYSEAERPSAYDILAKEISAGHQAFVVCPLIEDSEISDAKAAKSEEAKLKRLFPTWRVGLLHGKLKSKDKEKIMADFASGAIQILVATAVVEVGIDVPNATVMLIESADRFGLAQLHQYRGRVGRGQQQSFCLLLADDLAENSRRRLECLQRFSSGFDLAKEDLKFRGPGEVYGTLQKGFPELKIASLFDVELMTMAQKAAEEYLLQDPNGQLYPKTWAKLKQVISQNHGE</sequence>
<proteinExistence type="predicted"/>
<dbReference type="Gene3D" id="2.40.50.140">
    <property type="entry name" value="Nucleic acid-binding proteins"/>
    <property type="match status" value="1"/>
</dbReference>
<organism evidence="11 12">
    <name type="scientific">Candidatus Falkowbacteria bacterium CG10_big_fil_rev_8_21_14_0_10_37_14</name>
    <dbReference type="NCBI Taxonomy" id="1974561"/>
    <lineage>
        <taxon>Bacteria</taxon>
        <taxon>Candidatus Falkowiibacteriota</taxon>
    </lineage>
</organism>
<keyword evidence="5" id="KW-0067">ATP-binding</keyword>
<evidence type="ECO:0000256" key="8">
    <source>
        <dbReference type="ARBA" id="ARBA00049819"/>
    </source>
</evidence>
<evidence type="ECO:0000256" key="2">
    <source>
        <dbReference type="ARBA" id="ARBA00022763"/>
    </source>
</evidence>
<dbReference type="InterPro" id="IPR014001">
    <property type="entry name" value="Helicase_ATP-bd"/>
</dbReference>
<evidence type="ECO:0000256" key="4">
    <source>
        <dbReference type="ARBA" id="ARBA00022806"/>
    </source>
</evidence>
<dbReference type="Pfam" id="PF00270">
    <property type="entry name" value="DEAD"/>
    <property type="match status" value="1"/>
</dbReference>
<dbReference type="PANTHER" id="PTHR47964">
    <property type="entry name" value="ATP-DEPENDENT DNA HELICASE HOMOLOG RECG, CHLOROPLASTIC"/>
    <property type="match status" value="1"/>
</dbReference>
<dbReference type="NCBIfam" id="NF008165">
    <property type="entry name" value="PRK10917.1-3"/>
    <property type="match status" value="1"/>
</dbReference>
<keyword evidence="6" id="KW-0238">DNA-binding</keyword>
<dbReference type="Pfam" id="PF19833">
    <property type="entry name" value="RecG_dom3_C"/>
    <property type="match status" value="1"/>
</dbReference>
<dbReference type="EMBL" id="PFAM01000023">
    <property type="protein sequence ID" value="PIT95683.1"/>
    <property type="molecule type" value="Genomic_DNA"/>
</dbReference>
<accession>A0A2M6WSA3</accession>
<dbReference type="InterPro" id="IPR012340">
    <property type="entry name" value="NA-bd_OB-fold"/>
</dbReference>
<dbReference type="AlphaFoldDB" id="A0A2M6WSA3"/>
<dbReference type="SMART" id="SM00490">
    <property type="entry name" value="HELICc"/>
    <property type="match status" value="1"/>
</dbReference>
<gene>
    <name evidence="11" type="ORF">COT94_03780</name>
</gene>
<dbReference type="InterPro" id="IPR001650">
    <property type="entry name" value="Helicase_C-like"/>
</dbReference>
<dbReference type="GO" id="GO:0003677">
    <property type="term" value="F:DNA binding"/>
    <property type="evidence" value="ECO:0007669"/>
    <property type="project" value="UniProtKB-KW"/>
</dbReference>
<dbReference type="GO" id="GO:0006281">
    <property type="term" value="P:DNA repair"/>
    <property type="evidence" value="ECO:0007669"/>
    <property type="project" value="UniProtKB-KW"/>
</dbReference>
<dbReference type="Pfam" id="PF00271">
    <property type="entry name" value="Helicase_C"/>
    <property type="match status" value="1"/>
</dbReference>
<evidence type="ECO:0000256" key="5">
    <source>
        <dbReference type="ARBA" id="ARBA00022840"/>
    </source>
</evidence>
<protein>
    <recommendedName>
        <fullName evidence="8">Probable DNA 3'-5' helicase RecG</fullName>
    </recommendedName>
</protein>
<keyword evidence="2" id="KW-0227">DNA damage</keyword>
<dbReference type="SUPFAM" id="SSF50249">
    <property type="entry name" value="Nucleic acid-binding proteins"/>
    <property type="match status" value="1"/>
</dbReference>
<dbReference type="InterPro" id="IPR033454">
    <property type="entry name" value="RecG_wedge"/>
</dbReference>
<keyword evidence="4 11" id="KW-0347">Helicase</keyword>
<dbReference type="GO" id="GO:0005524">
    <property type="term" value="F:ATP binding"/>
    <property type="evidence" value="ECO:0007669"/>
    <property type="project" value="UniProtKB-KW"/>
</dbReference>
<dbReference type="PROSITE" id="PS51192">
    <property type="entry name" value="HELICASE_ATP_BIND_1"/>
    <property type="match status" value="1"/>
</dbReference>
<dbReference type="InterPro" id="IPR045562">
    <property type="entry name" value="RecG_dom3_C"/>
</dbReference>
<evidence type="ECO:0000256" key="7">
    <source>
        <dbReference type="ARBA" id="ARBA00023204"/>
    </source>
</evidence>
<evidence type="ECO:0000313" key="11">
    <source>
        <dbReference type="EMBL" id="PIT95683.1"/>
    </source>
</evidence>
<evidence type="ECO:0000313" key="12">
    <source>
        <dbReference type="Proteomes" id="UP000228533"/>
    </source>
</evidence>
<dbReference type="PANTHER" id="PTHR47964:SF1">
    <property type="entry name" value="ATP-DEPENDENT DNA HELICASE HOMOLOG RECG, CHLOROPLASTIC"/>
    <property type="match status" value="1"/>
</dbReference>
<dbReference type="InterPro" id="IPR011545">
    <property type="entry name" value="DEAD/DEAH_box_helicase_dom"/>
</dbReference>
<keyword evidence="1" id="KW-0547">Nucleotide-binding</keyword>
<dbReference type="Pfam" id="PF17191">
    <property type="entry name" value="RecG_wedge"/>
    <property type="match status" value="1"/>
</dbReference>
<dbReference type="GO" id="GO:0003678">
    <property type="term" value="F:DNA helicase activity"/>
    <property type="evidence" value="ECO:0007669"/>
    <property type="project" value="TreeGrafter"/>
</dbReference>
<evidence type="ECO:0000256" key="6">
    <source>
        <dbReference type="ARBA" id="ARBA00023125"/>
    </source>
</evidence>
<feature type="domain" description="Helicase C-terminal" evidence="10">
    <location>
        <begin position="454"/>
        <end position="622"/>
    </location>
</feature>
<name>A0A2M6WSA3_9BACT</name>
<evidence type="ECO:0000256" key="3">
    <source>
        <dbReference type="ARBA" id="ARBA00022801"/>
    </source>
</evidence>
<dbReference type="GO" id="GO:0016787">
    <property type="term" value="F:hydrolase activity"/>
    <property type="evidence" value="ECO:0007669"/>
    <property type="project" value="UniProtKB-KW"/>
</dbReference>
<dbReference type="SMART" id="SM00487">
    <property type="entry name" value="DEXDc"/>
    <property type="match status" value="1"/>
</dbReference>
<evidence type="ECO:0000259" key="9">
    <source>
        <dbReference type="PROSITE" id="PS51192"/>
    </source>
</evidence>
<evidence type="ECO:0000256" key="1">
    <source>
        <dbReference type="ARBA" id="ARBA00022741"/>
    </source>
</evidence>
<dbReference type="CDD" id="cd04488">
    <property type="entry name" value="RecG_wedge_OBF"/>
    <property type="match status" value="1"/>
</dbReference>
<keyword evidence="7" id="KW-0234">DNA repair</keyword>
<evidence type="ECO:0000259" key="10">
    <source>
        <dbReference type="PROSITE" id="PS51194"/>
    </source>
</evidence>
<dbReference type="InterPro" id="IPR027417">
    <property type="entry name" value="P-loop_NTPase"/>
</dbReference>
<dbReference type="Gene3D" id="3.40.50.300">
    <property type="entry name" value="P-loop containing nucleotide triphosphate hydrolases"/>
    <property type="match status" value="2"/>
</dbReference>
<dbReference type="Proteomes" id="UP000228533">
    <property type="component" value="Unassembled WGS sequence"/>
</dbReference>
<dbReference type="PROSITE" id="PS51194">
    <property type="entry name" value="HELICASE_CTER"/>
    <property type="match status" value="1"/>
</dbReference>
<dbReference type="SUPFAM" id="SSF52540">
    <property type="entry name" value="P-loop containing nucleoside triphosphate hydrolases"/>
    <property type="match status" value="2"/>
</dbReference>
<dbReference type="NCBIfam" id="NF008168">
    <property type="entry name" value="PRK10917.2-2"/>
    <property type="match status" value="1"/>
</dbReference>
<reference evidence="12" key="1">
    <citation type="submission" date="2017-09" db="EMBL/GenBank/DDBJ databases">
        <title>Depth-based differentiation of microbial function through sediment-hosted aquifers and enrichment of novel symbionts in the deep terrestrial subsurface.</title>
        <authorList>
            <person name="Probst A.J."/>
            <person name="Ladd B."/>
            <person name="Jarett J.K."/>
            <person name="Geller-Mcgrath D.E."/>
            <person name="Sieber C.M.K."/>
            <person name="Emerson J.B."/>
            <person name="Anantharaman K."/>
            <person name="Thomas B.C."/>
            <person name="Malmstrom R."/>
            <person name="Stieglmeier M."/>
            <person name="Klingl A."/>
            <person name="Woyke T."/>
            <person name="Ryan C.M."/>
            <person name="Banfield J.F."/>
        </authorList>
    </citation>
    <scope>NUCLEOTIDE SEQUENCE [LARGE SCALE GENOMIC DNA]</scope>
</reference>
<dbReference type="InterPro" id="IPR047112">
    <property type="entry name" value="RecG/Mfd"/>
</dbReference>
<keyword evidence="3" id="KW-0378">Hydrolase</keyword>